<feature type="region of interest" description="Disordered" evidence="1">
    <location>
        <begin position="56"/>
        <end position="125"/>
    </location>
</feature>
<evidence type="ECO:0000313" key="3">
    <source>
        <dbReference type="Proteomes" id="UP000321058"/>
    </source>
</evidence>
<dbReference type="AlphaFoldDB" id="A0A512NMB8"/>
<feature type="compositionally biased region" description="Basic and acidic residues" evidence="1">
    <location>
        <begin position="71"/>
        <end position="82"/>
    </location>
</feature>
<sequence length="125" mass="13199">MPPVVAVRKPVGWLSKSGVCAPTGGAAVTAKITAAAMAKLAREAFIGHGNLELPHRRARFDHGKRHQARNKQADDNDGDHRPNLQGGHAESISGAEQGHDAGNLPRLAPKRQSRTILIVAGEPLA</sequence>
<evidence type="ECO:0000313" key="2">
    <source>
        <dbReference type="EMBL" id="GEP60090.1"/>
    </source>
</evidence>
<evidence type="ECO:0000256" key="1">
    <source>
        <dbReference type="SAM" id="MobiDB-lite"/>
    </source>
</evidence>
<protein>
    <submittedName>
        <fullName evidence="2">Uncharacterized protein</fullName>
    </submittedName>
</protein>
<comment type="caution">
    <text evidence="2">The sequence shown here is derived from an EMBL/GenBank/DDBJ whole genome shotgun (WGS) entry which is preliminary data.</text>
</comment>
<feature type="compositionally biased region" description="Basic residues" evidence="1">
    <location>
        <begin position="56"/>
        <end position="69"/>
    </location>
</feature>
<gene>
    <name evidence="2" type="ORF">RSO01_72560</name>
</gene>
<reference evidence="2 3" key="1">
    <citation type="submission" date="2019-07" db="EMBL/GenBank/DDBJ databases">
        <title>Whole genome shotgun sequence of Reyranella soli NBRC 108950.</title>
        <authorList>
            <person name="Hosoyama A."/>
            <person name="Uohara A."/>
            <person name="Ohji S."/>
            <person name="Ichikawa N."/>
        </authorList>
    </citation>
    <scope>NUCLEOTIDE SEQUENCE [LARGE SCALE GENOMIC DNA]</scope>
    <source>
        <strain evidence="2 3">NBRC 108950</strain>
    </source>
</reference>
<dbReference type="Proteomes" id="UP000321058">
    <property type="component" value="Unassembled WGS sequence"/>
</dbReference>
<name>A0A512NMB8_9HYPH</name>
<accession>A0A512NMB8</accession>
<proteinExistence type="predicted"/>
<keyword evidence="3" id="KW-1185">Reference proteome</keyword>
<dbReference type="EMBL" id="BKAJ01000150">
    <property type="protein sequence ID" value="GEP60090.1"/>
    <property type="molecule type" value="Genomic_DNA"/>
</dbReference>
<organism evidence="2 3">
    <name type="scientific">Reyranella soli</name>
    <dbReference type="NCBI Taxonomy" id="1230389"/>
    <lineage>
        <taxon>Bacteria</taxon>
        <taxon>Pseudomonadati</taxon>
        <taxon>Pseudomonadota</taxon>
        <taxon>Alphaproteobacteria</taxon>
        <taxon>Hyphomicrobiales</taxon>
        <taxon>Reyranellaceae</taxon>
        <taxon>Reyranella</taxon>
    </lineage>
</organism>